<feature type="domain" description="HTH araC/xylS-type" evidence="6">
    <location>
        <begin position="170"/>
        <end position="266"/>
    </location>
</feature>
<dbReference type="PANTHER" id="PTHR11019">
    <property type="entry name" value="HTH-TYPE TRANSCRIPTIONAL REGULATOR NIMR"/>
    <property type="match status" value="1"/>
</dbReference>
<organism evidence="7 8">
    <name type="scientific">Thalassospira lohafexi</name>
    <dbReference type="NCBI Taxonomy" id="744227"/>
    <lineage>
        <taxon>Bacteria</taxon>
        <taxon>Pseudomonadati</taxon>
        <taxon>Pseudomonadota</taxon>
        <taxon>Alphaproteobacteria</taxon>
        <taxon>Rhodospirillales</taxon>
        <taxon>Thalassospiraceae</taxon>
        <taxon>Thalassospira</taxon>
    </lineage>
</organism>
<keyword evidence="1" id="KW-0678">Repressor</keyword>
<evidence type="ECO:0000256" key="3">
    <source>
        <dbReference type="ARBA" id="ARBA00023125"/>
    </source>
</evidence>
<dbReference type="InterPro" id="IPR018062">
    <property type="entry name" value="HTH_AraC-typ_CS"/>
</dbReference>
<protein>
    <submittedName>
        <fullName evidence="7">AraC family transcriptional regulator</fullName>
    </submittedName>
</protein>
<proteinExistence type="predicted"/>
<keyword evidence="2" id="KW-0805">Transcription regulation</keyword>
<evidence type="ECO:0000256" key="2">
    <source>
        <dbReference type="ARBA" id="ARBA00023015"/>
    </source>
</evidence>
<sequence length="266" mass="30343">MSHIMNTFEGRPIHHNNRPRPKELPRAVYVRVSDMPAGYHVAAHSHDWNQLLYAIEGTMTVLTEAGMWIVPPQRAVWVPPHTDHAVTCSGLTRARHLYIGRDVSVNLPNRCMVLDVSPLLRELIRAATEIPTEYDEDGEEGRLIRVLLDQLKAPDQDNLYLPAPKDPRLSRICEHLQGDPADNRTLDDWAKVCGASSRTLARLFQRETGMPFREWRQKLRLLYALERLANERPVTEVAIDLGYENTSAFIAMFRKATGKTPGGYFR</sequence>
<keyword evidence="3" id="KW-0238">DNA-binding</keyword>
<feature type="region of interest" description="Disordered" evidence="5">
    <location>
        <begin position="1"/>
        <end position="21"/>
    </location>
</feature>
<name>A0A2N3LB88_9PROT</name>
<accession>A0A2N3LB88</accession>
<dbReference type="Pfam" id="PF12833">
    <property type="entry name" value="HTH_18"/>
    <property type="match status" value="1"/>
</dbReference>
<dbReference type="Gene3D" id="1.10.10.60">
    <property type="entry name" value="Homeodomain-like"/>
    <property type="match status" value="1"/>
</dbReference>
<dbReference type="InterPro" id="IPR011051">
    <property type="entry name" value="RmlC_Cupin_sf"/>
</dbReference>
<dbReference type="Pfam" id="PF07883">
    <property type="entry name" value="Cupin_2"/>
    <property type="match status" value="1"/>
</dbReference>
<evidence type="ECO:0000256" key="5">
    <source>
        <dbReference type="SAM" id="MobiDB-lite"/>
    </source>
</evidence>
<keyword evidence="8" id="KW-1185">Reference proteome</keyword>
<dbReference type="GO" id="GO:0043565">
    <property type="term" value="F:sequence-specific DNA binding"/>
    <property type="evidence" value="ECO:0007669"/>
    <property type="project" value="InterPro"/>
</dbReference>
<dbReference type="Proteomes" id="UP000233332">
    <property type="component" value="Unassembled WGS sequence"/>
</dbReference>
<dbReference type="InterPro" id="IPR018060">
    <property type="entry name" value="HTH_AraC"/>
</dbReference>
<comment type="caution">
    <text evidence="7">The sequence shown here is derived from an EMBL/GenBank/DDBJ whole genome shotgun (WGS) entry which is preliminary data.</text>
</comment>
<evidence type="ECO:0000313" key="8">
    <source>
        <dbReference type="Proteomes" id="UP000233332"/>
    </source>
</evidence>
<evidence type="ECO:0000313" key="7">
    <source>
        <dbReference type="EMBL" id="PKR60006.1"/>
    </source>
</evidence>
<dbReference type="RefSeq" id="WP_101299151.1">
    <property type="nucleotide sequence ID" value="NZ_NXGX01000001.1"/>
</dbReference>
<reference evidence="7 8" key="1">
    <citation type="submission" date="2017-09" db="EMBL/GenBank/DDBJ databases">
        <title>Biodiversity and function of Thalassospira species in the particle-attached aromatic-hydrocarbon-degrading consortia from the surface seawater of the China South Sea.</title>
        <authorList>
            <person name="Dong C."/>
            <person name="Lai Q."/>
            <person name="Shao Z."/>
        </authorList>
    </citation>
    <scope>NUCLEOTIDE SEQUENCE [LARGE SCALE GENOMIC DNA]</scope>
    <source>
        <strain evidence="7 8">139Z-12</strain>
    </source>
</reference>
<dbReference type="PANTHER" id="PTHR11019:SF159">
    <property type="entry name" value="TRANSCRIPTIONAL REGULATOR-RELATED"/>
    <property type="match status" value="1"/>
</dbReference>
<dbReference type="SUPFAM" id="SSF51182">
    <property type="entry name" value="RmlC-like cupins"/>
    <property type="match status" value="1"/>
</dbReference>
<gene>
    <name evidence="7" type="ORF">COO92_01130</name>
</gene>
<dbReference type="SMART" id="SM00342">
    <property type="entry name" value="HTH_ARAC"/>
    <property type="match status" value="1"/>
</dbReference>
<keyword evidence="4" id="KW-0804">Transcription</keyword>
<dbReference type="AlphaFoldDB" id="A0A2N3LB88"/>
<evidence type="ECO:0000256" key="4">
    <source>
        <dbReference type="ARBA" id="ARBA00023163"/>
    </source>
</evidence>
<dbReference type="InterPro" id="IPR020449">
    <property type="entry name" value="Tscrpt_reg_AraC-type_HTH"/>
</dbReference>
<dbReference type="GO" id="GO:0003700">
    <property type="term" value="F:DNA-binding transcription factor activity"/>
    <property type="evidence" value="ECO:0007669"/>
    <property type="project" value="InterPro"/>
</dbReference>
<dbReference type="SUPFAM" id="SSF46689">
    <property type="entry name" value="Homeodomain-like"/>
    <property type="match status" value="1"/>
</dbReference>
<dbReference type="InterPro" id="IPR009057">
    <property type="entry name" value="Homeodomain-like_sf"/>
</dbReference>
<dbReference type="FunFam" id="1.10.10.60:FF:000132">
    <property type="entry name" value="AraC family transcriptional regulator"/>
    <property type="match status" value="1"/>
</dbReference>
<dbReference type="PRINTS" id="PR00032">
    <property type="entry name" value="HTHARAC"/>
</dbReference>
<dbReference type="InterPro" id="IPR013096">
    <property type="entry name" value="Cupin_2"/>
</dbReference>
<dbReference type="EMBL" id="NXGX01000001">
    <property type="protein sequence ID" value="PKR60006.1"/>
    <property type="molecule type" value="Genomic_DNA"/>
</dbReference>
<dbReference type="PROSITE" id="PS00041">
    <property type="entry name" value="HTH_ARAC_FAMILY_1"/>
    <property type="match status" value="1"/>
</dbReference>
<evidence type="ECO:0000259" key="6">
    <source>
        <dbReference type="PROSITE" id="PS01124"/>
    </source>
</evidence>
<dbReference type="InterPro" id="IPR014710">
    <property type="entry name" value="RmlC-like_jellyroll"/>
</dbReference>
<dbReference type="PROSITE" id="PS01124">
    <property type="entry name" value="HTH_ARAC_FAMILY_2"/>
    <property type="match status" value="1"/>
</dbReference>
<evidence type="ECO:0000256" key="1">
    <source>
        <dbReference type="ARBA" id="ARBA00022491"/>
    </source>
</evidence>
<dbReference type="CDD" id="cd06124">
    <property type="entry name" value="cupin_NimR-like_N"/>
    <property type="match status" value="1"/>
</dbReference>
<dbReference type="Gene3D" id="2.60.120.10">
    <property type="entry name" value="Jelly Rolls"/>
    <property type="match status" value="1"/>
</dbReference>